<reference evidence="2" key="1">
    <citation type="journal article" date="2019" name="Int. J. Syst. Evol. Microbiol.">
        <title>The Global Catalogue of Microorganisms (GCM) 10K type strain sequencing project: providing services to taxonomists for standard genome sequencing and annotation.</title>
        <authorList>
            <consortium name="The Broad Institute Genomics Platform"/>
            <consortium name="The Broad Institute Genome Sequencing Center for Infectious Disease"/>
            <person name="Wu L."/>
            <person name="Ma J."/>
        </authorList>
    </citation>
    <scope>NUCLEOTIDE SEQUENCE [LARGE SCALE GENOMIC DNA]</scope>
    <source>
        <strain evidence="2">NBRC 101365</strain>
    </source>
</reference>
<proteinExistence type="predicted"/>
<name>A0ABQ6CNB8_9HYPH</name>
<dbReference type="Pfam" id="PF22752">
    <property type="entry name" value="DUF488-N3i"/>
    <property type="match status" value="1"/>
</dbReference>
<keyword evidence="2" id="KW-1185">Reference proteome</keyword>
<dbReference type="InterPro" id="IPR052552">
    <property type="entry name" value="YeaO-like"/>
</dbReference>
<dbReference type="Proteomes" id="UP001156882">
    <property type="component" value="Unassembled WGS sequence"/>
</dbReference>
<dbReference type="EMBL" id="BSPC01000024">
    <property type="protein sequence ID" value="GLS19707.1"/>
    <property type="molecule type" value="Genomic_DNA"/>
</dbReference>
<dbReference type="PANTHER" id="PTHR36849:SF1">
    <property type="entry name" value="CYTOPLASMIC PROTEIN"/>
    <property type="match status" value="1"/>
</dbReference>
<evidence type="ECO:0000313" key="2">
    <source>
        <dbReference type="Proteomes" id="UP001156882"/>
    </source>
</evidence>
<sequence>MTERLRIKRIYDPASPEDGQRVLVDRVWPRGISKQTASLSLWLREIAPSTALRQWFGHQPDRWDEFRRRYHAELDANESAVATLRGLVKAGPVTLLYGAHDTLHNNAQALVDYLSENERP</sequence>
<organism evidence="1 2">
    <name type="scientific">Labrys miyagiensis</name>
    <dbReference type="NCBI Taxonomy" id="346912"/>
    <lineage>
        <taxon>Bacteria</taxon>
        <taxon>Pseudomonadati</taxon>
        <taxon>Pseudomonadota</taxon>
        <taxon>Alphaproteobacteria</taxon>
        <taxon>Hyphomicrobiales</taxon>
        <taxon>Xanthobacteraceae</taxon>
        <taxon>Labrys</taxon>
    </lineage>
</organism>
<gene>
    <name evidence="1" type="ORF">GCM10007874_27240</name>
</gene>
<accession>A0ABQ6CNB8</accession>
<comment type="caution">
    <text evidence="1">The sequence shown here is derived from an EMBL/GenBank/DDBJ whole genome shotgun (WGS) entry which is preliminary data.</text>
</comment>
<dbReference type="PANTHER" id="PTHR36849">
    <property type="entry name" value="CYTOPLASMIC PROTEIN-RELATED"/>
    <property type="match status" value="1"/>
</dbReference>
<evidence type="ECO:0000313" key="1">
    <source>
        <dbReference type="EMBL" id="GLS19707.1"/>
    </source>
</evidence>
<evidence type="ECO:0008006" key="3">
    <source>
        <dbReference type="Google" id="ProtNLM"/>
    </source>
</evidence>
<protein>
    <recommendedName>
        <fullName evidence="3">DUF488 domain-containing protein</fullName>
    </recommendedName>
</protein>
<dbReference type="RefSeq" id="WP_284312715.1">
    <property type="nucleotide sequence ID" value="NZ_BSPC01000024.1"/>
</dbReference>